<protein>
    <submittedName>
        <fullName evidence="1">Uncharacterized protein</fullName>
    </submittedName>
</protein>
<name>A0ACB9AC59_ARCLA</name>
<accession>A0ACB9AC59</accession>
<evidence type="ECO:0000313" key="2">
    <source>
        <dbReference type="Proteomes" id="UP001055879"/>
    </source>
</evidence>
<dbReference type="Proteomes" id="UP001055879">
    <property type="component" value="Linkage Group LG08"/>
</dbReference>
<gene>
    <name evidence="1" type="ORF">L6452_25522</name>
</gene>
<comment type="caution">
    <text evidence="1">The sequence shown here is derived from an EMBL/GenBank/DDBJ whole genome shotgun (WGS) entry which is preliminary data.</text>
</comment>
<dbReference type="EMBL" id="CM042054">
    <property type="protein sequence ID" value="KAI3707205.1"/>
    <property type="molecule type" value="Genomic_DNA"/>
</dbReference>
<proteinExistence type="predicted"/>
<reference evidence="2" key="1">
    <citation type="journal article" date="2022" name="Mol. Ecol. Resour.">
        <title>The genomes of chicory, endive, great burdock and yacon provide insights into Asteraceae palaeo-polyploidization history and plant inulin production.</title>
        <authorList>
            <person name="Fan W."/>
            <person name="Wang S."/>
            <person name="Wang H."/>
            <person name="Wang A."/>
            <person name="Jiang F."/>
            <person name="Liu H."/>
            <person name="Zhao H."/>
            <person name="Xu D."/>
            <person name="Zhang Y."/>
        </authorList>
    </citation>
    <scope>NUCLEOTIDE SEQUENCE [LARGE SCALE GENOMIC DNA]</scope>
    <source>
        <strain evidence="2">cv. Niubang</strain>
    </source>
</reference>
<evidence type="ECO:0000313" key="1">
    <source>
        <dbReference type="EMBL" id="KAI3707205.1"/>
    </source>
</evidence>
<reference evidence="1 2" key="2">
    <citation type="journal article" date="2022" name="Mol. Ecol. Resour.">
        <title>The genomes of chicory, endive, great burdock and yacon provide insights into Asteraceae paleo-polyploidization history and plant inulin production.</title>
        <authorList>
            <person name="Fan W."/>
            <person name="Wang S."/>
            <person name="Wang H."/>
            <person name="Wang A."/>
            <person name="Jiang F."/>
            <person name="Liu H."/>
            <person name="Zhao H."/>
            <person name="Xu D."/>
            <person name="Zhang Y."/>
        </authorList>
    </citation>
    <scope>NUCLEOTIDE SEQUENCE [LARGE SCALE GENOMIC DNA]</scope>
    <source>
        <strain evidence="2">cv. Niubang</strain>
    </source>
</reference>
<sequence length="222" mass="25000">MSLPEPSLANFSITFNLSIWQALSPESAFAIKKKKSNRKIMSVVVVVGVNNERSETVVEHEYNKPLYSLQAGACNSHEDLPLSSYDFVYLPTDFKNKCNVGYGFVNMTSPEATWRLYKAFHYQSWEVLNSKKICEVSYARVQGVDALKEHFKNSRFPCEVKEYMPVVFEPPRDGLRLTEPTLIVGQSMLEGGSYSSRCSNNDIIVDDVISDNCNNGGGDDDR</sequence>
<organism evidence="1 2">
    <name type="scientific">Arctium lappa</name>
    <name type="common">Greater burdock</name>
    <name type="synonym">Lappa major</name>
    <dbReference type="NCBI Taxonomy" id="4217"/>
    <lineage>
        <taxon>Eukaryota</taxon>
        <taxon>Viridiplantae</taxon>
        <taxon>Streptophyta</taxon>
        <taxon>Embryophyta</taxon>
        <taxon>Tracheophyta</taxon>
        <taxon>Spermatophyta</taxon>
        <taxon>Magnoliopsida</taxon>
        <taxon>eudicotyledons</taxon>
        <taxon>Gunneridae</taxon>
        <taxon>Pentapetalae</taxon>
        <taxon>asterids</taxon>
        <taxon>campanulids</taxon>
        <taxon>Asterales</taxon>
        <taxon>Asteraceae</taxon>
        <taxon>Carduoideae</taxon>
        <taxon>Cardueae</taxon>
        <taxon>Arctiinae</taxon>
        <taxon>Arctium</taxon>
    </lineage>
</organism>
<keyword evidence="2" id="KW-1185">Reference proteome</keyword>